<dbReference type="InterPro" id="IPR009430">
    <property type="entry name" value="GvpL/GvpF"/>
</dbReference>
<evidence type="ECO:0000256" key="2">
    <source>
        <dbReference type="ARBA" id="ARBA00035108"/>
    </source>
</evidence>
<evidence type="ECO:0000256" key="1">
    <source>
        <dbReference type="ARBA" id="ARBA00022987"/>
    </source>
</evidence>
<sequence length="393" mass="41359">MVGERSRPLFRRASPRAGDRERAAAHPHRRARGPAAATAAARGARREGTAVNNPSGPSDATDRAEAANDCPHDTSAGLLYLYAVARHADLVGQYLTRPPHAQPVTGVAGEPVRLVRHLDLVGVAGRVPATDFDEEPLHRHLEDLDWLAAVAHRHQAVVEAASSAAAAGVLPLRLATVYRDAASLRRMFQARHEALTTALDHLDGKVEWGVKIYTLPSPETEARTAPDSAAAPDSATAPAGAAARDSATAPATGGDGGPKAPAAESDQARSAAAPGVGRAYLRRRGAERRADEDRARQADDAVRQIHTALAASAEAAHLHPPQNSSLSVHPGRNLLNASYLVRRDDDSAFTAKVRAQVERAPASGLMVELTGPWVPYSFVAATTGLADGTTDDR</sequence>
<evidence type="ECO:0000313" key="5">
    <source>
        <dbReference type="EMBL" id="AZQ75248.1"/>
    </source>
</evidence>
<accession>A0A3Q9G138</accession>
<feature type="region of interest" description="Disordered" evidence="4">
    <location>
        <begin position="219"/>
        <end position="299"/>
    </location>
</feature>
<gene>
    <name evidence="5" type="ORF">EKH77_32545</name>
</gene>
<comment type="similarity">
    <text evidence="3">Belongs to the gas vesicle GvpF/GvpL family.</text>
</comment>
<dbReference type="GO" id="GO:0031411">
    <property type="term" value="C:gas vesicle"/>
    <property type="evidence" value="ECO:0007669"/>
    <property type="project" value="UniProtKB-SubCell"/>
</dbReference>
<feature type="region of interest" description="Disordered" evidence="4">
    <location>
        <begin position="1"/>
        <end position="69"/>
    </location>
</feature>
<feature type="compositionally biased region" description="Basic and acidic residues" evidence="4">
    <location>
        <begin position="287"/>
        <end position="299"/>
    </location>
</feature>
<evidence type="ECO:0000256" key="3">
    <source>
        <dbReference type="ARBA" id="ARBA00035643"/>
    </source>
</evidence>
<feature type="compositionally biased region" description="Low complexity" evidence="4">
    <location>
        <begin position="223"/>
        <end position="274"/>
    </location>
</feature>
<dbReference type="Pfam" id="PF06386">
    <property type="entry name" value="GvpL_GvpF"/>
    <property type="match status" value="1"/>
</dbReference>
<dbReference type="PANTHER" id="PTHR36852">
    <property type="entry name" value="PROTEIN GVPL 2"/>
    <property type="match status" value="1"/>
</dbReference>
<proteinExistence type="inferred from homology"/>
<evidence type="ECO:0000256" key="4">
    <source>
        <dbReference type="SAM" id="MobiDB-lite"/>
    </source>
</evidence>
<protein>
    <submittedName>
        <fullName evidence="5">GvpL/GvpF family gas vesicle protein</fullName>
    </submittedName>
</protein>
<dbReference type="GO" id="GO:0031412">
    <property type="term" value="P:gas vesicle organization"/>
    <property type="evidence" value="ECO:0007669"/>
    <property type="project" value="InterPro"/>
</dbReference>
<name>A0A3Q9G138_STRLT</name>
<dbReference type="AlphaFoldDB" id="A0A3Q9G138"/>
<reference evidence="5 6" key="1">
    <citation type="submission" date="2018-12" db="EMBL/GenBank/DDBJ databases">
        <title>The whole draft genome of Streptomyce luteoverticillatus CGMCC 15060.</title>
        <authorList>
            <person name="Feng Z."/>
            <person name="Chen G."/>
            <person name="Zhang J."/>
            <person name="Zhu H."/>
            <person name="Yu X."/>
            <person name="Zhang W."/>
            <person name="Zhang X."/>
        </authorList>
    </citation>
    <scope>NUCLEOTIDE SEQUENCE [LARGE SCALE GENOMIC DNA]</scope>
    <source>
        <strain evidence="5 6">CGMCC 15060</strain>
    </source>
</reference>
<feature type="compositionally biased region" description="Low complexity" evidence="4">
    <location>
        <begin position="33"/>
        <end position="42"/>
    </location>
</feature>
<keyword evidence="6" id="KW-1185">Reference proteome</keyword>
<dbReference type="Proteomes" id="UP000267900">
    <property type="component" value="Chromosome"/>
</dbReference>
<evidence type="ECO:0000313" key="6">
    <source>
        <dbReference type="Proteomes" id="UP000267900"/>
    </source>
</evidence>
<dbReference type="EMBL" id="CP034587">
    <property type="protein sequence ID" value="AZQ75248.1"/>
    <property type="molecule type" value="Genomic_DNA"/>
</dbReference>
<comment type="subcellular location">
    <subcellularLocation>
        <location evidence="2">Gas vesicle</location>
    </subcellularLocation>
</comment>
<keyword evidence="1" id="KW-0304">Gas vesicle</keyword>
<dbReference type="PANTHER" id="PTHR36852:SF1">
    <property type="entry name" value="PROTEIN GVPL 2"/>
    <property type="match status" value="1"/>
</dbReference>
<organism evidence="5 6">
    <name type="scientific">Streptomyces luteoverticillatus</name>
    <name type="common">Streptoverticillium luteoverticillatus</name>
    <dbReference type="NCBI Taxonomy" id="66425"/>
    <lineage>
        <taxon>Bacteria</taxon>
        <taxon>Bacillati</taxon>
        <taxon>Actinomycetota</taxon>
        <taxon>Actinomycetes</taxon>
        <taxon>Kitasatosporales</taxon>
        <taxon>Streptomycetaceae</taxon>
        <taxon>Streptomyces</taxon>
    </lineage>
</organism>
<feature type="compositionally biased region" description="Basic and acidic residues" evidence="4">
    <location>
        <begin position="60"/>
        <end position="69"/>
    </location>
</feature>
<dbReference type="OrthoDB" id="146444at2"/>